<name>A0ABS9KXQ4_9BACT</name>
<gene>
    <name evidence="1" type="ORF">LZZ85_22720</name>
</gene>
<keyword evidence="2" id="KW-1185">Reference proteome</keyword>
<sequence length="284" mass="31316">MPNGGHIIPLSSSFKMIHKSDKILDHYLFLFENSKGVYKGNIMQVESSTKSLPRGTLGNVWDCNDVNVDGTFSLLTIFDKLLYEVKFAGGKKISFGEVKRRNNRDQTQSGEVSTQNTSCTDWYLVTTTFYDDGSTTTTEQYLGTTCTTLCPNGVCNEGLPGGGDGGGGNPDPDPEIQVSTNYKWLVYTDPVLVDWKVYSTDKFKAKKSSSLPNGGHFTSIEHISTEGPSTVTSNFGWKVHQVSWELQNSGQNADILVQGFRIGLGLPLHPIEEEGKFVYTILFP</sequence>
<comment type="caution">
    <text evidence="1">The sequence shown here is derived from an EMBL/GenBank/DDBJ whole genome shotgun (WGS) entry which is preliminary data.</text>
</comment>
<accession>A0ABS9KXQ4</accession>
<dbReference type="EMBL" id="JAKLTR010000018">
    <property type="protein sequence ID" value="MCG2617127.1"/>
    <property type="molecule type" value="Genomic_DNA"/>
</dbReference>
<dbReference type="RefSeq" id="WP_237875664.1">
    <property type="nucleotide sequence ID" value="NZ_JAKLTR010000018.1"/>
</dbReference>
<dbReference type="Proteomes" id="UP001165367">
    <property type="component" value="Unassembled WGS sequence"/>
</dbReference>
<reference evidence="1" key="1">
    <citation type="submission" date="2022-01" db="EMBL/GenBank/DDBJ databases">
        <authorList>
            <person name="Jo J.-H."/>
            <person name="Im W.-T."/>
        </authorList>
    </citation>
    <scope>NUCLEOTIDE SEQUENCE</scope>
    <source>
        <strain evidence="1">NA20</strain>
    </source>
</reference>
<proteinExistence type="predicted"/>
<evidence type="ECO:0000313" key="2">
    <source>
        <dbReference type="Proteomes" id="UP001165367"/>
    </source>
</evidence>
<protein>
    <submittedName>
        <fullName evidence="1">Uncharacterized protein</fullName>
    </submittedName>
</protein>
<evidence type="ECO:0000313" key="1">
    <source>
        <dbReference type="EMBL" id="MCG2617127.1"/>
    </source>
</evidence>
<organism evidence="1 2">
    <name type="scientific">Terrimonas ginsenosidimutans</name>
    <dbReference type="NCBI Taxonomy" id="2908004"/>
    <lineage>
        <taxon>Bacteria</taxon>
        <taxon>Pseudomonadati</taxon>
        <taxon>Bacteroidota</taxon>
        <taxon>Chitinophagia</taxon>
        <taxon>Chitinophagales</taxon>
        <taxon>Chitinophagaceae</taxon>
        <taxon>Terrimonas</taxon>
    </lineage>
</organism>